<comment type="subunit">
    <text evidence="5">Part of the 50S ribosomal subunit.</text>
</comment>
<keyword evidence="5" id="KW-0694">RNA-binding</keyword>
<keyword evidence="3 5" id="KW-0687">Ribonucleoprotein</keyword>
<proteinExistence type="inferred from homology"/>
<dbReference type="InterPro" id="IPR057264">
    <property type="entry name" value="Ribosomal_uL24_C"/>
</dbReference>
<organism evidence="8 9">
    <name type="scientific">Candidatus Sungbacteria bacterium RIFCSPHIGHO2_02_FULL_52_23</name>
    <dbReference type="NCBI Taxonomy" id="1802274"/>
    <lineage>
        <taxon>Bacteria</taxon>
        <taxon>Candidatus Sungiibacteriota</taxon>
    </lineage>
</organism>
<evidence type="ECO:0000256" key="1">
    <source>
        <dbReference type="ARBA" id="ARBA00010618"/>
    </source>
</evidence>
<dbReference type="InterPro" id="IPR005825">
    <property type="entry name" value="Ribosomal_uL24_CS"/>
</dbReference>
<dbReference type="Pfam" id="PF00467">
    <property type="entry name" value="KOW"/>
    <property type="match status" value="1"/>
</dbReference>
<evidence type="ECO:0000256" key="5">
    <source>
        <dbReference type="HAMAP-Rule" id="MF_01326"/>
    </source>
</evidence>
<dbReference type="NCBIfam" id="TIGR01079">
    <property type="entry name" value="rplX_bact"/>
    <property type="match status" value="1"/>
</dbReference>
<evidence type="ECO:0000313" key="9">
    <source>
        <dbReference type="Proteomes" id="UP000178510"/>
    </source>
</evidence>
<dbReference type="Gene3D" id="2.30.30.30">
    <property type="match status" value="1"/>
</dbReference>
<reference evidence="8 9" key="1">
    <citation type="journal article" date="2016" name="Nat. Commun.">
        <title>Thousands of microbial genomes shed light on interconnected biogeochemical processes in an aquifer system.</title>
        <authorList>
            <person name="Anantharaman K."/>
            <person name="Brown C.T."/>
            <person name="Hug L.A."/>
            <person name="Sharon I."/>
            <person name="Castelle C.J."/>
            <person name="Probst A.J."/>
            <person name="Thomas B.C."/>
            <person name="Singh A."/>
            <person name="Wilkins M.J."/>
            <person name="Karaoz U."/>
            <person name="Brodie E.L."/>
            <person name="Williams K.H."/>
            <person name="Hubbard S.S."/>
            <person name="Banfield J.F."/>
        </authorList>
    </citation>
    <scope>NUCLEOTIDE SEQUENCE [LARGE SCALE GENOMIC DNA]</scope>
</reference>
<dbReference type="AlphaFoldDB" id="A0A1G2KU86"/>
<comment type="function">
    <text evidence="5">One of two assembly initiator proteins, it binds directly to the 5'-end of the 23S rRNA, where it nucleates assembly of the 50S subunit.</text>
</comment>
<dbReference type="InterPro" id="IPR014722">
    <property type="entry name" value="Rib_uL2_dom2"/>
</dbReference>
<evidence type="ECO:0000256" key="3">
    <source>
        <dbReference type="ARBA" id="ARBA00023274"/>
    </source>
</evidence>
<name>A0A1G2KU86_9BACT</name>
<gene>
    <name evidence="5" type="primary">rplX</name>
    <name evidence="8" type="ORF">A3J58_02025</name>
</gene>
<dbReference type="GO" id="GO:0005840">
    <property type="term" value="C:ribosome"/>
    <property type="evidence" value="ECO:0007669"/>
    <property type="project" value="UniProtKB-KW"/>
</dbReference>
<dbReference type="PANTHER" id="PTHR12903">
    <property type="entry name" value="MITOCHONDRIAL RIBOSOMAL PROTEIN L24"/>
    <property type="match status" value="1"/>
</dbReference>
<keyword evidence="5" id="KW-0699">rRNA-binding</keyword>
<dbReference type="Pfam" id="PF17136">
    <property type="entry name" value="ribosomal_L24"/>
    <property type="match status" value="1"/>
</dbReference>
<dbReference type="SUPFAM" id="SSF50104">
    <property type="entry name" value="Translation proteins SH3-like domain"/>
    <property type="match status" value="1"/>
</dbReference>
<evidence type="ECO:0000256" key="2">
    <source>
        <dbReference type="ARBA" id="ARBA00022980"/>
    </source>
</evidence>
<accession>A0A1G2KU86</accession>
<dbReference type="PROSITE" id="PS01108">
    <property type="entry name" value="RIBOSOMAL_L24"/>
    <property type="match status" value="1"/>
</dbReference>
<protein>
    <recommendedName>
        <fullName evidence="4 5">Large ribosomal subunit protein uL24</fullName>
    </recommendedName>
</protein>
<dbReference type="GO" id="GO:0019843">
    <property type="term" value="F:rRNA binding"/>
    <property type="evidence" value="ECO:0007669"/>
    <property type="project" value="UniProtKB-UniRule"/>
</dbReference>
<dbReference type="GO" id="GO:0003735">
    <property type="term" value="F:structural constituent of ribosome"/>
    <property type="evidence" value="ECO:0007669"/>
    <property type="project" value="InterPro"/>
</dbReference>
<evidence type="ECO:0000259" key="7">
    <source>
        <dbReference type="SMART" id="SM00739"/>
    </source>
</evidence>
<dbReference type="InterPro" id="IPR008991">
    <property type="entry name" value="Translation_prot_SH3-like_sf"/>
</dbReference>
<dbReference type="GO" id="GO:0006412">
    <property type="term" value="P:translation"/>
    <property type="evidence" value="ECO:0007669"/>
    <property type="project" value="UniProtKB-UniRule"/>
</dbReference>
<dbReference type="HAMAP" id="MF_01326_B">
    <property type="entry name" value="Ribosomal_uL24_B"/>
    <property type="match status" value="1"/>
</dbReference>
<dbReference type="EMBL" id="MHQM01000034">
    <property type="protein sequence ID" value="OHA02976.1"/>
    <property type="molecule type" value="Genomic_DNA"/>
</dbReference>
<dbReference type="Proteomes" id="UP000178510">
    <property type="component" value="Unassembled WGS sequence"/>
</dbReference>
<comment type="function">
    <text evidence="5">One of the proteins that surrounds the polypeptide exit tunnel on the outside of the subunit.</text>
</comment>
<dbReference type="CDD" id="cd06089">
    <property type="entry name" value="KOW_RPL26"/>
    <property type="match status" value="1"/>
</dbReference>
<keyword evidence="2 5" id="KW-0689">Ribosomal protein</keyword>
<dbReference type="InterPro" id="IPR003256">
    <property type="entry name" value="Ribosomal_uL24"/>
</dbReference>
<dbReference type="SMART" id="SM00739">
    <property type="entry name" value="KOW"/>
    <property type="match status" value="1"/>
</dbReference>
<evidence type="ECO:0000256" key="4">
    <source>
        <dbReference type="ARBA" id="ARBA00035206"/>
    </source>
</evidence>
<evidence type="ECO:0000313" key="8">
    <source>
        <dbReference type="EMBL" id="OHA02976.1"/>
    </source>
</evidence>
<sequence length="101" mass="11016">MNIKKGDNIKIISGNDRGKTGKVIGAFPKELRITVEGVNIKKKHVRPRAQGRKGELVKMPLPFPASRAMLVCGSCGRPTRAHILPGETKKQRVCRKCGSAV</sequence>
<comment type="similarity">
    <text evidence="1 5 6">Belongs to the universal ribosomal protein uL24 family.</text>
</comment>
<feature type="domain" description="KOW" evidence="7">
    <location>
        <begin position="2"/>
        <end position="29"/>
    </location>
</feature>
<dbReference type="InterPro" id="IPR005824">
    <property type="entry name" value="KOW"/>
</dbReference>
<dbReference type="STRING" id="1802274.A3J58_02025"/>
<comment type="caution">
    <text evidence="8">The sequence shown here is derived from an EMBL/GenBank/DDBJ whole genome shotgun (WGS) entry which is preliminary data.</text>
</comment>
<dbReference type="InterPro" id="IPR041988">
    <property type="entry name" value="Ribosomal_uL24_KOW"/>
</dbReference>
<dbReference type="GO" id="GO:1990904">
    <property type="term" value="C:ribonucleoprotein complex"/>
    <property type="evidence" value="ECO:0007669"/>
    <property type="project" value="UniProtKB-KW"/>
</dbReference>
<evidence type="ECO:0000256" key="6">
    <source>
        <dbReference type="RuleBase" id="RU003477"/>
    </source>
</evidence>